<name>A0A9D6Z739_9BACT</name>
<evidence type="ECO:0000313" key="1">
    <source>
        <dbReference type="EMBL" id="MBI5250726.1"/>
    </source>
</evidence>
<evidence type="ECO:0000313" key="2">
    <source>
        <dbReference type="Proteomes" id="UP000807825"/>
    </source>
</evidence>
<gene>
    <name evidence="1" type="ORF">HY912_14645</name>
</gene>
<protein>
    <submittedName>
        <fullName evidence="1">Uncharacterized protein</fullName>
    </submittedName>
</protein>
<accession>A0A9D6Z739</accession>
<dbReference type="Proteomes" id="UP000807825">
    <property type="component" value="Unassembled WGS sequence"/>
</dbReference>
<dbReference type="AlphaFoldDB" id="A0A9D6Z739"/>
<organism evidence="1 2">
    <name type="scientific">Desulfomonile tiedjei</name>
    <dbReference type="NCBI Taxonomy" id="2358"/>
    <lineage>
        <taxon>Bacteria</taxon>
        <taxon>Pseudomonadati</taxon>
        <taxon>Thermodesulfobacteriota</taxon>
        <taxon>Desulfomonilia</taxon>
        <taxon>Desulfomonilales</taxon>
        <taxon>Desulfomonilaceae</taxon>
        <taxon>Desulfomonile</taxon>
    </lineage>
</organism>
<proteinExistence type="predicted"/>
<sequence>MRITSGGLLFGTWIFISSGLLFPFTEYACGQARQEQRIEGVSYSEIANWQARYGGGFYGCFPAPAPEFCAPLEIQPQCRPKKMKRRSGKK</sequence>
<comment type="caution">
    <text evidence="1">The sequence shown here is derived from an EMBL/GenBank/DDBJ whole genome shotgun (WGS) entry which is preliminary data.</text>
</comment>
<dbReference type="EMBL" id="JACRDE010000383">
    <property type="protein sequence ID" value="MBI5250726.1"/>
    <property type="molecule type" value="Genomic_DNA"/>
</dbReference>
<reference evidence="1" key="1">
    <citation type="submission" date="2020-07" db="EMBL/GenBank/DDBJ databases">
        <title>Huge and variable diversity of episymbiotic CPR bacteria and DPANN archaea in groundwater ecosystems.</title>
        <authorList>
            <person name="He C.Y."/>
            <person name="Keren R."/>
            <person name="Whittaker M."/>
            <person name="Farag I.F."/>
            <person name="Doudna J."/>
            <person name="Cate J.H.D."/>
            <person name="Banfield J.F."/>
        </authorList>
    </citation>
    <scope>NUCLEOTIDE SEQUENCE</scope>
    <source>
        <strain evidence="1">NC_groundwater_1664_Pr3_B-0.1um_52_9</strain>
    </source>
</reference>